<dbReference type="PROSITE" id="PS50850">
    <property type="entry name" value="MFS"/>
    <property type="match status" value="1"/>
</dbReference>
<evidence type="ECO:0000256" key="1">
    <source>
        <dbReference type="ARBA" id="ARBA00004141"/>
    </source>
</evidence>
<feature type="transmembrane region" description="Helical" evidence="8">
    <location>
        <begin position="178"/>
        <end position="198"/>
    </location>
</feature>
<name>A0A0C1C434_ASPUT</name>
<keyword evidence="11" id="KW-1185">Reference proteome</keyword>
<feature type="region of interest" description="Disordered" evidence="7">
    <location>
        <begin position="1"/>
        <end position="40"/>
    </location>
</feature>
<dbReference type="InterPro" id="IPR036259">
    <property type="entry name" value="MFS_trans_sf"/>
</dbReference>
<accession>A0A0C1C434</accession>
<gene>
    <name evidence="10" type="ORF">HK57_00382</name>
</gene>
<feature type="transmembrane region" description="Helical" evidence="8">
    <location>
        <begin position="344"/>
        <end position="364"/>
    </location>
</feature>
<feature type="transmembrane region" description="Helical" evidence="8">
    <location>
        <begin position="146"/>
        <end position="166"/>
    </location>
</feature>
<evidence type="ECO:0000256" key="6">
    <source>
        <dbReference type="ARBA" id="ARBA00023136"/>
    </source>
</evidence>
<feature type="domain" description="Major facilitator superfamily (MFS) profile" evidence="9">
    <location>
        <begin position="254"/>
        <end position="445"/>
    </location>
</feature>
<dbReference type="Proteomes" id="UP000053475">
    <property type="component" value="Unassembled WGS sequence"/>
</dbReference>
<comment type="subcellular location">
    <subcellularLocation>
        <location evidence="1">Membrane</location>
        <topology evidence="1">Multi-pass membrane protein</topology>
    </subcellularLocation>
</comment>
<evidence type="ECO:0000256" key="8">
    <source>
        <dbReference type="SAM" id="Phobius"/>
    </source>
</evidence>
<evidence type="ECO:0000256" key="7">
    <source>
        <dbReference type="SAM" id="MobiDB-lite"/>
    </source>
</evidence>
<dbReference type="AlphaFoldDB" id="A0A0C1C434"/>
<evidence type="ECO:0000256" key="4">
    <source>
        <dbReference type="ARBA" id="ARBA00022692"/>
    </source>
</evidence>
<dbReference type="InterPro" id="IPR011701">
    <property type="entry name" value="MFS"/>
</dbReference>
<feature type="transmembrane region" description="Helical" evidence="8">
    <location>
        <begin position="121"/>
        <end position="140"/>
    </location>
</feature>
<organism evidence="10 11">
    <name type="scientific">Aspergillus ustus</name>
    <dbReference type="NCBI Taxonomy" id="40382"/>
    <lineage>
        <taxon>Eukaryota</taxon>
        <taxon>Fungi</taxon>
        <taxon>Dikarya</taxon>
        <taxon>Ascomycota</taxon>
        <taxon>Pezizomycotina</taxon>
        <taxon>Eurotiomycetes</taxon>
        <taxon>Eurotiomycetidae</taxon>
        <taxon>Eurotiales</taxon>
        <taxon>Aspergillaceae</taxon>
        <taxon>Aspergillus</taxon>
        <taxon>Aspergillus subgen. Nidulantes</taxon>
    </lineage>
</organism>
<dbReference type="GO" id="GO:0016020">
    <property type="term" value="C:membrane"/>
    <property type="evidence" value="ECO:0007669"/>
    <property type="project" value="UniProtKB-SubCell"/>
</dbReference>
<dbReference type="PANTHER" id="PTHR11360">
    <property type="entry name" value="MONOCARBOXYLATE TRANSPORTER"/>
    <property type="match status" value="1"/>
</dbReference>
<dbReference type="EMBL" id="JOMC01000033">
    <property type="protein sequence ID" value="KIA75855.1"/>
    <property type="molecule type" value="Genomic_DNA"/>
</dbReference>
<evidence type="ECO:0000256" key="2">
    <source>
        <dbReference type="ARBA" id="ARBA00006727"/>
    </source>
</evidence>
<feature type="transmembrane region" description="Helical" evidence="8">
    <location>
        <begin position="414"/>
        <end position="434"/>
    </location>
</feature>
<feature type="compositionally biased region" description="Polar residues" evidence="7">
    <location>
        <begin position="29"/>
        <end position="40"/>
    </location>
</feature>
<feature type="transmembrane region" description="Helical" evidence="8">
    <location>
        <begin position="94"/>
        <end position="114"/>
    </location>
</feature>
<feature type="transmembrane region" description="Helical" evidence="8">
    <location>
        <begin position="210"/>
        <end position="234"/>
    </location>
</feature>
<feature type="transmembrane region" description="Helical" evidence="8">
    <location>
        <begin position="318"/>
        <end position="338"/>
    </location>
</feature>
<dbReference type="GO" id="GO:0022857">
    <property type="term" value="F:transmembrane transporter activity"/>
    <property type="evidence" value="ECO:0007669"/>
    <property type="project" value="InterPro"/>
</dbReference>
<feature type="transmembrane region" description="Helical" evidence="8">
    <location>
        <begin position="292"/>
        <end position="311"/>
    </location>
</feature>
<comment type="similarity">
    <text evidence="2">Belongs to the major facilitator superfamily. Monocarboxylate porter (TC 2.A.1.13) family.</text>
</comment>
<keyword evidence="4 8" id="KW-0812">Transmembrane</keyword>
<dbReference type="InterPro" id="IPR050327">
    <property type="entry name" value="Proton-linked_MCT"/>
</dbReference>
<keyword evidence="5 8" id="KW-1133">Transmembrane helix</keyword>
<feature type="transmembrane region" description="Helical" evidence="8">
    <location>
        <begin position="255"/>
        <end position="272"/>
    </location>
</feature>
<comment type="caution">
    <text evidence="10">The sequence shown here is derived from an EMBL/GenBank/DDBJ whole genome shotgun (WGS) entry which is preliminary data.</text>
</comment>
<protein>
    <recommendedName>
        <fullName evidence="9">Major facilitator superfamily (MFS) profile domain-containing protein</fullName>
    </recommendedName>
</protein>
<dbReference type="Gene3D" id="1.20.1250.20">
    <property type="entry name" value="MFS general substrate transporter like domains"/>
    <property type="match status" value="2"/>
</dbReference>
<sequence length="445" mass="48081">MSSTKEVGINSPPPPSTDGLVSDRDPENASPQPETDPQTHTIAAPDGGLAAWLVILGCWCASFCSFGWLNSVGIFQEYYQNDLLREYSTSTVSWIPSLELFFMLAMGPIVGAIYDRYGPRWLLLVGSFMHVFGLMMTSLSTKYYQLLLSQGLCSAIGVSMIFQPSINSAAGWFTQNRGAAFGILFTGSSIGGIVLPILVTHLIRTTGFGWAMRTCAFLMLALLIVTNLTIRPFTQPRARKLTRTELLKPLKESQFVFLTLGMFIFTYGFYVPLNYLPVQALAAGMSPNLVQYLLPILNAGSLFGRLSAGLLGDRIGRFNIFIIVCYLSGISILALWLPTSTTRALIAFAVLFGFFSGAYVSLLTPLILQVSPMAELGFRTGIVLLATAVGGLTTNPINGAIVDSGGAGAGWRGLKIFAGVFSIVGTSFVVMARVRGTGWTLSARY</sequence>
<dbReference type="InterPro" id="IPR020846">
    <property type="entry name" value="MFS_dom"/>
</dbReference>
<evidence type="ECO:0000313" key="11">
    <source>
        <dbReference type="Proteomes" id="UP000053475"/>
    </source>
</evidence>
<evidence type="ECO:0000256" key="3">
    <source>
        <dbReference type="ARBA" id="ARBA00022448"/>
    </source>
</evidence>
<feature type="transmembrane region" description="Helical" evidence="8">
    <location>
        <begin position="376"/>
        <end position="394"/>
    </location>
</feature>
<feature type="transmembrane region" description="Helical" evidence="8">
    <location>
        <begin position="49"/>
        <end position="74"/>
    </location>
</feature>
<evidence type="ECO:0000313" key="10">
    <source>
        <dbReference type="EMBL" id="KIA75855.1"/>
    </source>
</evidence>
<dbReference type="PANTHER" id="PTHR11360:SF224">
    <property type="entry name" value="MAJOR FACILITATOR SUPERFAMILY (MFS) PROFILE DOMAIN-CONTAINING PROTEIN-RELATED"/>
    <property type="match status" value="1"/>
</dbReference>
<evidence type="ECO:0000259" key="9">
    <source>
        <dbReference type="PROSITE" id="PS50850"/>
    </source>
</evidence>
<keyword evidence="6 8" id="KW-0472">Membrane</keyword>
<dbReference type="Pfam" id="PF07690">
    <property type="entry name" value="MFS_1"/>
    <property type="match status" value="1"/>
</dbReference>
<dbReference type="SUPFAM" id="SSF103473">
    <property type="entry name" value="MFS general substrate transporter"/>
    <property type="match status" value="1"/>
</dbReference>
<evidence type="ECO:0000256" key="5">
    <source>
        <dbReference type="ARBA" id="ARBA00022989"/>
    </source>
</evidence>
<reference evidence="10 11" key="1">
    <citation type="submission" date="2014-11" db="EMBL/GenBank/DDBJ databases">
        <title>Genomics derived discovery of secondary metabolites biosynthetic gene clusters in Aspergillus ustus.</title>
        <authorList>
            <person name="Pi B."/>
            <person name="Dai F."/>
            <person name="Song X."/>
            <person name="Zhu C."/>
            <person name="Li H."/>
            <person name="Yu D."/>
        </authorList>
    </citation>
    <scope>NUCLEOTIDE SEQUENCE [LARGE SCALE GENOMIC DNA]</scope>
    <source>
        <strain evidence="10 11">3.3904</strain>
    </source>
</reference>
<dbReference type="CDD" id="cd17352">
    <property type="entry name" value="MFS_MCT_SLC16"/>
    <property type="match status" value="1"/>
</dbReference>
<keyword evidence="3" id="KW-0813">Transport</keyword>
<proteinExistence type="inferred from homology"/>